<dbReference type="EnsemblMetazoa" id="G32049.1">
    <property type="protein sequence ID" value="G32049.1:cds"/>
    <property type="gene ID" value="G32049"/>
</dbReference>
<feature type="transmembrane region" description="Helical" evidence="1">
    <location>
        <begin position="171"/>
        <end position="190"/>
    </location>
</feature>
<dbReference type="Pfam" id="PF08592">
    <property type="entry name" value="Anthrone_oxy"/>
    <property type="match status" value="1"/>
</dbReference>
<sequence>MTDVLRTRCLVTEERKTETKVNPGKMDDIVKSIMSMPISPVELLKVFTCMLAGIYTGCSVYAAVIEAPSRSNLPLHSLWEQWSTSLTRAAKVIPVMLLCMAASSGGVFYLSPASDELRNLWLAPVAASLFSFVYTLIVMRPETNILLEKDVITKKGNQWVREAVERWISRHYIRVVLGWVAFVLVLFATVKS</sequence>
<dbReference type="AlphaFoldDB" id="A0A8W8M9T2"/>
<organism evidence="2 3">
    <name type="scientific">Magallana gigas</name>
    <name type="common">Pacific oyster</name>
    <name type="synonym">Crassostrea gigas</name>
    <dbReference type="NCBI Taxonomy" id="29159"/>
    <lineage>
        <taxon>Eukaryota</taxon>
        <taxon>Metazoa</taxon>
        <taxon>Spiralia</taxon>
        <taxon>Lophotrochozoa</taxon>
        <taxon>Mollusca</taxon>
        <taxon>Bivalvia</taxon>
        <taxon>Autobranchia</taxon>
        <taxon>Pteriomorphia</taxon>
        <taxon>Ostreida</taxon>
        <taxon>Ostreoidea</taxon>
        <taxon>Ostreidae</taxon>
        <taxon>Magallana</taxon>
    </lineage>
</organism>
<evidence type="ECO:0008006" key="4">
    <source>
        <dbReference type="Google" id="ProtNLM"/>
    </source>
</evidence>
<name>A0A8W8M9T2_MAGGI</name>
<keyword evidence="1" id="KW-0472">Membrane</keyword>
<feature type="transmembrane region" description="Helical" evidence="1">
    <location>
        <begin position="121"/>
        <end position="139"/>
    </location>
</feature>
<dbReference type="PANTHER" id="PTHR36535">
    <property type="entry name" value="YALI0E30327P"/>
    <property type="match status" value="1"/>
</dbReference>
<evidence type="ECO:0000256" key="1">
    <source>
        <dbReference type="SAM" id="Phobius"/>
    </source>
</evidence>
<proteinExistence type="predicted"/>
<reference evidence="2" key="1">
    <citation type="submission" date="2022-08" db="UniProtKB">
        <authorList>
            <consortium name="EnsemblMetazoa"/>
        </authorList>
    </citation>
    <scope>IDENTIFICATION</scope>
    <source>
        <strain evidence="2">05x7-T-G4-1.051#20</strain>
    </source>
</reference>
<evidence type="ECO:0000313" key="2">
    <source>
        <dbReference type="EnsemblMetazoa" id="G32049.1:cds"/>
    </source>
</evidence>
<dbReference type="OrthoDB" id="5954308at2759"/>
<dbReference type="Proteomes" id="UP000005408">
    <property type="component" value="Unassembled WGS sequence"/>
</dbReference>
<dbReference type="InterPro" id="IPR013901">
    <property type="entry name" value="Anthrone_oxy"/>
</dbReference>
<evidence type="ECO:0000313" key="3">
    <source>
        <dbReference type="Proteomes" id="UP000005408"/>
    </source>
</evidence>
<protein>
    <recommendedName>
        <fullName evidence="4">DUF1772 domain-containing protein</fullName>
    </recommendedName>
</protein>
<accession>A0A8W8M9T2</accession>
<keyword evidence="1" id="KW-0812">Transmembrane</keyword>
<dbReference type="PANTHER" id="PTHR36535:SF1">
    <property type="entry name" value="DUF1772 DOMAIN-CONTAINING PROTEIN"/>
    <property type="match status" value="1"/>
</dbReference>
<feature type="transmembrane region" description="Helical" evidence="1">
    <location>
        <begin position="86"/>
        <end position="109"/>
    </location>
</feature>
<dbReference type="OMA" id="EPRWITT"/>
<keyword evidence="1" id="KW-1133">Transmembrane helix</keyword>
<feature type="transmembrane region" description="Helical" evidence="1">
    <location>
        <begin position="43"/>
        <end position="65"/>
    </location>
</feature>
<keyword evidence="3" id="KW-1185">Reference proteome</keyword>